<dbReference type="Proteomes" id="UP000077177">
    <property type="component" value="Chromosome"/>
</dbReference>
<dbReference type="RefSeq" id="WP_066404278.1">
    <property type="nucleotide sequence ID" value="NZ_CP011390.1"/>
</dbReference>
<keyword evidence="1" id="KW-1133">Transmembrane helix</keyword>
<feature type="transmembrane region" description="Helical" evidence="1">
    <location>
        <begin position="166"/>
        <end position="184"/>
    </location>
</feature>
<keyword evidence="1" id="KW-0812">Transmembrane</keyword>
<dbReference type="STRING" id="1492898.SY85_10510"/>
<feature type="transmembrane region" description="Helical" evidence="1">
    <location>
        <begin position="77"/>
        <end position="95"/>
    </location>
</feature>
<name>A0A172TUV8_9BACT</name>
<dbReference type="SUPFAM" id="SSF160387">
    <property type="entry name" value="NosL/MerB-like"/>
    <property type="match status" value="1"/>
</dbReference>
<dbReference type="Pfam" id="PF05573">
    <property type="entry name" value="NosL"/>
    <property type="match status" value="1"/>
</dbReference>
<keyword evidence="3" id="KW-1185">Reference proteome</keyword>
<sequence>MKRMSLTSRIIIALASLSLAATYFIPVWFIFLQAPQYPEGLTMQIWLDKITGEVDIINGLNHYIGMKHINASMFPEFSYLGYIVAGFIVFGLIVAASGKRKLLFSFLMITVLAAIAALADFYIWGYDYGHNLDPKAAIQVPGLSYQPPVVGHKKLLNFDAYSYPDIGGWIVIGVGVVLFIVWFLEWRKTRKYKLSATQPYATILSSAALCILLVSCSAKAEPIAYGKDNCDDCRMTIMDPKFGGEIVTKKGRVYKFDDVHCLANFLRDSKVEMSNVSSILFTNYNNHEGFLDTKTAVFVVGSELKSPMGGNAAAFDNKAAAEKKAAEINGKVTEWATLYNILK</sequence>
<dbReference type="PATRIC" id="fig|1492898.3.peg.2261"/>
<evidence type="ECO:0000313" key="3">
    <source>
        <dbReference type="Proteomes" id="UP000077177"/>
    </source>
</evidence>
<evidence type="ECO:0008006" key="4">
    <source>
        <dbReference type="Google" id="ProtNLM"/>
    </source>
</evidence>
<protein>
    <recommendedName>
        <fullName evidence="4">Copper chaperone NosL</fullName>
    </recommendedName>
</protein>
<dbReference type="AlphaFoldDB" id="A0A172TUV8"/>
<dbReference type="Gene3D" id="3.30.70.2050">
    <property type="match status" value="1"/>
</dbReference>
<proteinExistence type="predicted"/>
<keyword evidence="1" id="KW-0472">Membrane</keyword>
<feature type="transmembrane region" description="Helical" evidence="1">
    <location>
        <begin position="102"/>
        <end position="124"/>
    </location>
</feature>
<reference evidence="3" key="1">
    <citation type="submission" date="2015-01" db="EMBL/GenBank/DDBJ databases">
        <title>Flavisolibacter sp./LCS9/ whole genome sequencing.</title>
        <authorList>
            <person name="Kim M.K."/>
            <person name="Srinivasan S."/>
            <person name="Lee J.-J."/>
        </authorList>
    </citation>
    <scope>NUCLEOTIDE SEQUENCE [LARGE SCALE GENOMIC DNA]</scope>
    <source>
        <strain evidence="3">LCS9</strain>
    </source>
</reference>
<dbReference type="PANTHER" id="PTHR41247">
    <property type="entry name" value="HTH-TYPE TRANSCRIPTIONAL REPRESSOR YCNK"/>
    <property type="match status" value="1"/>
</dbReference>
<gene>
    <name evidence="2" type="ORF">SY85_10510</name>
</gene>
<dbReference type="EMBL" id="CP011390">
    <property type="protein sequence ID" value="ANE50869.1"/>
    <property type="molecule type" value="Genomic_DNA"/>
</dbReference>
<dbReference type="OrthoDB" id="9809859at2"/>
<feature type="transmembrane region" description="Helical" evidence="1">
    <location>
        <begin position="12"/>
        <end position="31"/>
    </location>
</feature>
<dbReference type="KEGG" id="fla:SY85_10510"/>
<dbReference type="InterPro" id="IPR008719">
    <property type="entry name" value="N2O_reductase_NosL"/>
</dbReference>
<accession>A0A172TUV8</accession>
<evidence type="ECO:0000313" key="2">
    <source>
        <dbReference type="EMBL" id="ANE50869.1"/>
    </source>
</evidence>
<evidence type="ECO:0000256" key="1">
    <source>
        <dbReference type="SAM" id="Phobius"/>
    </source>
</evidence>
<reference evidence="2 3" key="2">
    <citation type="journal article" date="2016" name="Int. J. Syst. Evol. Microbiol.">
        <title>Flavisolibacter tropicus sp. nov., isolated from tropical soil.</title>
        <authorList>
            <person name="Lee J.J."/>
            <person name="Kang M.S."/>
            <person name="Kim G.S."/>
            <person name="Lee C.S."/>
            <person name="Lim S."/>
            <person name="Lee J."/>
            <person name="Roh S.H."/>
            <person name="Kang H."/>
            <person name="Ha J.M."/>
            <person name="Bae S."/>
            <person name="Jung H.Y."/>
            <person name="Kim M.K."/>
        </authorList>
    </citation>
    <scope>NUCLEOTIDE SEQUENCE [LARGE SCALE GENOMIC DNA]</scope>
    <source>
        <strain evidence="2 3">LCS9</strain>
    </source>
</reference>
<dbReference type="PANTHER" id="PTHR41247:SF1">
    <property type="entry name" value="HTH-TYPE TRANSCRIPTIONAL REPRESSOR YCNK"/>
    <property type="match status" value="1"/>
</dbReference>
<organism evidence="2 3">
    <name type="scientific">Flavisolibacter tropicus</name>
    <dbReference type="NCBI Taxonomy" id="1492898"/>
    <lineage>
        <taxon>Bacteria</taxon>
        <taxon>Pseudomonadati</taxon>
        <taxon>Bacteroidota</taxon>
        <taxon>Chitinophagia</taxon>
        <taxon>Chitinophagales</taxon>
        <taxon>Chitinophagaceae</taxon>
        <taxon>Flavisolibacter</taxon>
    </lineage>
</organism>